<accession>A0ABY5P8R4</accession>
<sequence>MDDAQVDLRLFRTWLNASKSLFENVKKDIASHELTLENFMVMEMIYSKGPQYIQTLSEKLSIPSGSITYVVNKLEKLGVVVRELDEDNKRYCKVVLTEQGEALFNEVFPKHVAVIRENFEVLTESEKLQLTNLLKKMGLNAKAKQ</sequence>
<dbReference type="InterPro" id="IPR036390">
    <property type="entry name" value="WH_DNA-bd_sf"/>
</dbReference>
<dbReference type="Pfam" id="PF01047">
    <property type="entry name" value="MarR"/>
    <property type="match status" value="1"/>
</dbReference>
<name>A0ABY5P8R4_9LACT</name>
<dbReference type="Gene3D" id="1.10.10.10">
    <property type="entry name" value="Winged helix-like DNA-binding domain superfamily/Winged helix DNA-binding domain"/>
    <property type="match status" value="1"/>
</dbReference>
<organism evidence="5 6">
    <name type="scientific">Fundicoccus culcitae</name>
    <dbReference type="NCBI Taxonomy" id="2969821"/>
    <lineage>
        <taxon>Bacteria</taxon>
        <taxon>Bacillati</taxon>
        <taxon>Bacillota</taxon>
        <taxon>Bacilli</taxon>
        <taxon>Lactobacillales</taxon>
        <taxon>Aerococcaceae</taxon>
        <taxon>Fundicoccus</taxon>
    </lineage>
</organism>
<proteinExistence type="predicted"/>
<dbReference type="PRINTS" id="PR00598">
    <property type="entry name" value="HTHMARR"/>
</dbReference>
<dbReference type="EMBL" id="CP102453">
    <property type="protein sequence ID" value="UUX34753.1"/>
    <property type="molecule type" value="Genomic_DNA"/>
</dbReference>
<evidence type="ECO:0000313" key="6">
    <source>
        <dbReference type="Proteomes" id="UP001315967"/>
    </source>
</evidence>
<dbReference type="PANTHER" id="PTHR42756:SF1">
    <property type="entry name" value="TRANSCRIPTIONAL REPRESSOR OF EMRAB OPERON"/>
    <property type="match status" value="1"/>
</dbReference>
<evidence type="ECO:0000256" key="1">
    <source>
        <dbReference type="ARBA" id="ARBA00023015"/>
    </source>
</evidence>
<dbReference type="SUPFAM" id="SSF46785">
    <property type="entry name" value="Winged helix' DNA-binding domain"/>
    <property type="match status" value="1"/>
</dbReference>
<dbReference type="SMART" id="SM00347">
    <property type="entry name" value="HTH_MARR"/>
    <property type="match status" value="1"/>
</dbReference>
<dbReference type="PANTHER" id="PTHR42756">
    <property type="entry name" value="TRANSCRIPTIONAL REGULATOR, MARR"/>
    <property type="match status" value="1"/>
</dbReference>
<dbReference type="RefSeq" id="WP_313794255.1">
    <property type="nucleotide sequence ID" value="NZ_CP102453.1"/>
</dbReference>
<keyword evidence="2" id="KW-0238">DNA-binding</keyword>
<evidence type="ECO:0000259" key="4">
    <source>
        <dbReference type="PROSITE" id="PS50995"/>
    </source>
</evidence>
<keyword evidence="6" id="KW-1185">Reference proteome</keyword>
<evidence type="ECO:0000313" key="5">
    <source>
        <dbReference type="EMBL" id="UUX34753.1"/>
    </source>
</evidence>
<keyword evidence="3" id="KW-0804">Transcription</keyword>
<keyword evidence="1" id="KW-0805">Transcription regulation</keyword>
<dbReference type="PROSITE" id="PS50995">
    <property type="entry name" value="HTH_MARR_2"/>
    <property type="match status" value="1"/>
</dbReference>
<dbReference type="InterPro" id="IPR000835">
    <property type="entry name" value="HTH_MarR-typ"/>
</dbReference>
<protein>
    <submittedName>
        <fullName evidence="5">MarR family transcriptional regulator</fullName>
    </submittedName>
</protein>
<dbReference type="InterPro" id="IPR036388">
    <property type="entry name" value="WH-like_DNA-bd_sf"/>
</dbReference>
<evidence type="ECO:0000256" key="2">
    <source>
        <dbReference type="ARBA" id="ARBA00023125"/>
    </source>
</evidence>
<reference evidence="5 6" key="1">
    <citation type="submission" date="2022-08" db="EMBL/GenBank/DDBJ databases">
        <title>Aerococcaceae sp. nov isolated from spoiled eye mask.</title>
        <authorList>
            <person name="Zhou G."/>
            <person name="Xie X.-B."/>
            <person name="Shi Q.-S."/>
            <person name="Wang Y.-S."/>
            <person name="Wen X."/>
            <person name="Peng H."/>
            <person name="Yang X.-J."/>
            <person name="Tao H.-B."/>
            <person name="Huang X.-M."/>
        </authorList>
    </citation>
    <scope>NUCLEOTIDE SEQUENCE [LARGE SCALE GENOMIC DNA]</scope>
    <source>
        <strain evidence="6">DM20194951</strain>
    </source>
</reference>
<feature type="domain" description="HTH marR-type" evidence="4">
    <location>
        <begin position="7"/>
        <end position="139"/>
    </location>
</feature>
<gene>
    <name evidence="5" type="ORF">NRE15_03635</name>
</gene>
<dbReference type="Proteomes" id="UP001315967">
    <property type="component" value="Chromosome"/>
</dbReference>
<evidence type="ECO:0000256" key="3">
    <source>
        <dbReference type="ARBA" id="ARBA00023163"/>
    </source>
</evidence>